<feature type="compositionally biased region" description="Basic residues" evidence="1">
    <location>
        <begin position="154"/>
        <end position="164"/>
    </location>
</feature>
<sequence length="336" mass="36523">DRAPHPRLPDPRAGRAGELLRRRSARRAARSGGGAAERDRPQPVRPRAGGSGGGLRRHRVLPPVARPGRRVRERARPRGLPALRRGHPRRGRRGRQRAGRAGDARHARLHPHRGGTGPRHDGGPRPRHLRRDGALPPRRSAGGEGRPPAPRLDARRHRLRRHRQAPCGDGAGAEHARARVRPARPRRGPAHRPGGAGRAAVPSRFRRLPRRGDGGDREPDGRRRLRPHEARRLLPQPGAGRLGGRGGAARGARLRAPRRRRARRRPRAGPDAHARIGRAPARGRHAPRRRPHATGDPAPSHGHGAPGAGARGGAPARARGQRRGRAPLGAARHQDL</sequence>
<name>A0A6J4IKP4_9PROT</name>
<evidence type="ECO:0000313" key="2">
    <source>
        <dbReference type="EMBL" id="CAA9252962.1"/>
    </source>
</evidence>
<feature type="non-terminal residue" evidence="2">
    <location>
        <position position="336"/>
    </location>
</feature>
<proteinExistence type="predicted"/>
<evidence type="ECO:0000256" key="1">
    <source>
        <dbReference type="SAM" id="MobiDB-lite"/>
    </source>
</evidence>
<keyword evidence="2" id="KW-0560">Oxidoreductase</keyword>
<feature type="region of interest" description="Disordered" evidence="1">
    <location>
        <begin position="1"/>
        <end position="336"/>
    </location>
</feature>
<gene>
    <name evidence="2" type="ORF">AVDCRST_MAG04-2205</name>
</gene>
<dbReference type="AlphaFoldDB" id="A0A6J4IKP4"/>
<feature type="compositionally biased region" description="Basic residues" evidence="1">
    <location>
        <begin position="67"/>
        <end position="77"/>
    </location>
</feature>
<feature type="compositionally biased region" description="Basic residues" evidence="1">
    <location>
        <begin position="84"/>
        <end position="98"/>
    </location>
</feature>
<dbReference type="EMBL" id="CADCTL010000153">
    <property type="protein sequence ID" value="CAA9252962.1"/>
    <property type="molecule type" value="Genomic_DNA"/>
</dbReference>
<feature type="compositionally biased region" description="Basic residues" evidence="1">
    <location>
        <begin position="252"/>
        <end position="267"/>
    </location>
</feature>
<accession>A0A6J4IKP4</accession>
<feature type="compositionally biased region" description="Low complexity" evidence="1">
    <location>
        <begin position="326"/>
        <end position="336"/>
    </location>
</feature>
<dbReference type="EC" id="1.1.1.95" evidence="2"/>
<dbReference type="GO" id="GO:0004617">
    <property type="term" value="F:phosphoglycerate dehydrogenase activity"/>
    <property type="evidence" value="ECO:0007669"/>
    <property type="project" value="UniProtKB-EC"/>
</dbReference>
<feature type="compositionally biased region" description="Basic residues" evidence="1">
    <location>
        <begin position="281"/>
        <end position="292"/>
    </location>
</feature>
<feature type="non-terminal residue" evidence="2">
    <location>
        <position position="1"/>
    </location>
</feature>
<feature type="compositionally biased region" description="Basic residues" evidence="1">
    <location>
        <begin position="178"/>
        <end position="190"/>
    </location>
</feature>
<reference evidence="2" key="1">
    <citation type="submission" date="2020-02" db="EMBL/GenBank/DDBJ databases">
        <authorList>
            <person name="Meier V. D."/>
        </authorList>
    </citation>
    <scope>NUCLEOTIDE SEQUENCE</scope>
    <source>
        <strain evidence="2">AVDCRST_MAG04</strain>
    </source>
</reference>
<protein>
    <submittedName>
        <fullName evidence="2">D-3-phosphoglycerate dehydrogenase</fullName>
        <ecNumber evidence="2">1.1.1.95</ecNumber>
    </submittedName>
</protein>
<feature type="compositionally biased region" description="Basic and acidic residues" evidence="1">
    <location>
        <begin position="210"/>
        <end position="232"/>
    </location>
</feature>
<feature type="compositionally biased region" description="Gly residues" evidence="1">
    <location>
        <begin position="240"/>
        <end position="249"/>
    </location>
</feature>
<organism evidence="2">
    <name type="scientific">uncultured Acetobacteraceae bacterium</name>
    <dbReference type="NCBI Taxonomy" id="169975"/>
    <lineage>
        <taxon>Bacteria</taxon>
        <taxon>Pseudomonadati</taxon>
        <taxon>Pseudomonadota</taxon>
        <taxon>Alphaproteobacteria</taxon>
        <taxon>Acetobacterales</taxon>
        <taxon>Acetobacteraceae</taxon>
        <taxon>environmental samples</taxon>
    </lineage>
</organism>
<feature type="compositionally biased region" description="Basic and acidic residues" evidence="1">
    <location>
        <begin position="1"/>
        <end position="21"/>
    </location>
</feature>